<evidence type="ECO:0000256" key="1">
    <source>
        <dbReference type="ARBA" id="ARBA00001927"/>
    </source>
</evidence>
<keyword evidence="2" id="KW-0813">Transport</keyword>
<comment type="caution">
    <text evidence="8">The sequence shown here is derived from an EMBL/GenBank/DDBJ whole genome shotgun (WGS) entry which is preliminary data.</text>
</comment>
<evidence type="ECO:0000256" key="5">
    <source>
        <dbReference type="ARBA" id="ARBA00023004"/>
    </source>
</evidence>
<dbReference type="PANTHER" id="PTHR36923:SF3">
    <property type="entry name" value="FERREDOXIN"/>
    <property type="match status" value="1"/>
</dbReference>
<keyword evidence="9" id="KW-1185">Reference proteome</keyword>
<evidence type="ECO:0000256" key="4">
    <source>
        <dbReference type="ARBA" id="ARBA00022982"/>
    </source>
</evidence>
<name>A0ABU7LF93_9NOCA</name>
<dbReference type="PANTHER" id="PTHR36923">
    <property type="entry name" value="FERREDOXIN"/>
    <property type="match status" value="1"/>
</dbReference>
<dbReference type="Gene3D" id="3.30.70.20">
    <property type="match status" value="1"/>
</dbReference>
<evidence type="ECO:0000256" key="6">
    <source>
        <dbReference type="ARBA" id="ARBA00023014"/>
    </source>
</evidence>
<reference evidence="8 9" key="1">
    <citation type="submission" date="2023-07" db="EMBL/GenBank/DDBJ databases">
        <authorList>
            <person name="Girao M."/>
            <person name="Carvalho M.F."/>
        </authorList>
    </citation>
    <scope>NUCLEOTIDE SEQUENCE [LARGE SCALE GENOMIC DNA]</scope>
    <source>
        <strain evidence="8 9">YIM65754</strain>
    </source>
</reference>
<dbReference type="RefSeq" id="WP_330135411.1">
    <property type="nucleotide sequence ID" value="NZ_JAUTXY010000011.1"/>
</dbReference>
<keyword evidence="7" id="KW-0003">3Fe-4S</keyword>
<gene>
    <name evidence="8" type="ORF">Q7514_22140</name>
</gene>
<proteinExistence type="predicted"/>
<accession>A0ABU7LF93</accession>
<dbReference type="InterPro" id="IPR051269">
    <property type="entry name" value="Fe-S_cluster_ET"/>
</dbReference>
<organism evidence="8 9">
    <name type="scientific">Rhodococcus artemisiae</name>
    <dbReference type="NCBI Taxonomy" id="714159"/>
    <lineage>
        <taxon>Bacteria</taxon>
        <taxon>Bacillati</taxon>
        <taxon>Actinomycetota</taxon>
        <taxon>Actinomycetes</taxon>
        <taxon>Mycobacteriales</taxon>
        <taxon>Nocardiaceae</taxon>
        <taxon>Rhodococcus</taxon>
    </lineage>
</organism>
<evidence type="ECO:0000256" key="3">
    <source>
        <dbReference type="ARBA" id="ARBA00022723"/>
    </source>
</evidence>
<keyword evidence="4" id="KW-0249">Electron transport</keyword>
<keyword evidence="6" id="KW-0411">Iron-sulfur</keyword>
<dbReference type="SUPFAM" id="SSF54862">
    <property type="entry name" value="4Fe-4S ferredoxins"/>
    <property type="match status" value="1"/>
</dbReference>
<protein>
    <submittedName>
        <fullName evidence="8">Ferredoxin</fullName>
    </submittedName>
</protein>
<evidence type="ECO:0000256" key="7">
    <source>
        <dbReference type="ARBA" id="ARBA00023291"/>
    </source>
</evidence>
<keyword evidence="5" id="KW-0408">Iron</keyword>
<evidence type="ECO:0000313" key="8">
    <source>
        <dbReference type="EMBL" id="MEE2060225.1"/>
    </source>
</evidence>
<sequence length="64" mass="6896">MKVTLDTDLCEAHGLCEASAPELFRLGDEDIVTILDDNPAPELQDAARRAAGSCPRIAIQITED</sequence>
<evidence type="ECO:0000256" key="2">
    <source>
        <dbReference type="ARBA" id="ARBA00022448"/>
    </source>
</evidence>
<dbReference type="EMBL" id="JAUTXY010000011">
    <property type="protein sequence ID" value="MEE2060225.1"/>
    <property type="molecule type" value="Genomic_DNA"/>
</dbReference>
<dbReference type="Proteomes" id="UP001336020">
    <property type="component" value="Unassembled WGS sequence"/>
</dbReference>
<keyword evidence="3" id="KW-0479">Metal-binding</keyword>
<comment type="cofactor">
    <cofactor evidence="1">
        <name>[3Fe-4S] cluster</name>
        <dbReference type="ChEBI" id="CHEBI:21137"/>
    </cofactor>
</comment>
<dbReference type="Pfam" id="PF13459">
    <property type="entry name" value="Fer4_15"/>
    <property type="match status" value="1"/>
</dbReference>
<evidence type="ECO:0000313" key="9">
    <source>
        <dbReference type="Proteomes" id="UP001336020"/>
    </source>
</evidence>